<proteinExistence type="predicted"/>
<name>A0A8S5MWS9_9CAUD</name>
<feature type="region of interest" description="Disordered" evidence="1">
    <location>
        <begin position="846"/>
        <end position="947"/>
    </location>
</feature>
<accession>A0A8S5MWS9</accession>
<feature type="compositionally biased region" description="Acidic residues" evidence="1">
    <location>
        <begin position="852"/>
        <end position="936"/>
    </location>
</feature>
<evidence type="ECO:0000313" key="2">
    <source>
        <dbReference type="EMBL" id="DAD86624.1"/>
    </source>
</evidence>
<organism evidence="2">
    <name type="scientific">Myoviridae sp. ct3wi9</name>
    <dbReference type="NCBI Taxonomy" id="2826610"/>
    <lineage>
        <taxon>Viruses</taxon>
        <taxon>Duplodnaviria</taxon>
        <taxon>Heunggongvirae</taxon>
        <taxon>Uroviricota</taxon>
        <taxon>Caudoviricetes</taxon>
    </lineage>
</organism>
<reference evidence="2" key="1">
    <citation type="journal article" date="2021" name="Proc. Natl. Acad. Sci. U.S.A.">
        <title>A Catalog of Tens of Thousands of Viruses from Human Metagenomes Reveals Hidden Associations with Chronic Diseases.</title>
        <authorList>
            <person name="Tisza M.J."/>
            <person name="Buck C.B."/>
        </authorList>
    </citation>
    <scope>NUCLEOTIDE SEQUENCE</scope>
    <source>
        <strain evidence="2">Ct3wi9</strain>
    </source>
</reference>
<dbReference type="EMBL" id="BK015006">
    <property type="protein sequence ID" value="DAD86624.1"/>
    <property type="molecule type" value="Genomic_DNA"/>
</dbReference>
<protein>
    <submittedName>
        <fullName evidence="2">Capsid assembly protein</fullName>
    </submittedName>
</protein>
<evidence type="ECO:0000256" key="1">
    <source>
        <dbReference type="SAM" id="MobiDB-lite"/>
    </source>
</evidence>
<sequence length="947" mass="105969">MANTSYYYDNVKGRNLSQSKRQLTTEEDRIYKYLINQPAEIRAVTTKLVETAESSAERNATLPRDAVEGISNKISHDLIDIVNIKKNLPELETIRDILVSSILSPQDMINENLTFTLDGEFPHKLGTDLLAIIETHFTDHYCLQDKLYTMLTNALFDRGSHILAILPESSIDDILHQNSVTSLESVREKISDTIDKDGKFIGRGIFGRGLKEQANVGSNKPTHHVALEHFFKDDYRRDMKATNYEIIPGLLSVVDNLDILKSTRLMRKLSDLQIRSQFQTYSAESVMWVDGKSQDEEQTLPVGKLYRDVGPKGTYDGVTIVNDRDGSSRKSIGHPLVLDLPHESVIPVFTPGNPEDHIGYIVLLDESGNPVTYTDEMDRLEQINQFASAVSTQASTDAGALSGHYGVVTQTLSELNSLAGQGECKWGKMTAKQMTAFYASLIERDLIARLNDGVYGKNVSIPRPLEIYQIMLARALSGSKTQLVYIPESLLEYIAFYYNGLGIGQSLISKSKTTAAHRIAMNYANTRALIRNAVGTKVLNIELDEDNLDHEEVVAKIVNRTMEANSFARLFSSFDPRNIESSMSMFGYEVNVTGGEAVDKTNVNMEYRSGDVPLIDTDYMEQMKSDYISGFIPPTLLDSARDTEFAVEFITKNALFAKRNIIIARTFNRMLTSFVGKYTLHDGELIQALSDAIRESYSELSDEVLEECKAEKSTVPAIKAFLNDLSVSIPLPDSNSNELSNQAMKTYEERVESALNFYIDQDWLDMVFEDLDEERKGEAIKAFRERMKSFFMVQWMDKNSFFPEFNDLIRLNDEEMGDNNLIDRIFSQQAESADIFGDIAKRIRDAFTPPEGEGEGDGDSFSSDDDSSASGSDDEFNIGGDDDTSDETDPFADDNTDDESSEDKDEDKPDEDTDDTTGENPDENSTDESTSDDSISDDTGLGDLPQI</sequence>